<dbReference type="CDD" id="cd00448">
    <property type="entry name" value="YjgF_YER057c_UK114_family"/>
    <property type="match status" value="1"/>
</dbReference>
<dbReference type="InterPro" id="IPR006175">
    <property type="entry name" value="YjgF/YER057c/UK114"/>
</dbReference>
<name>A0A1H8XLX3_9PSEU</name>
<organism evidence="1 2">
    <name type="scientific">Amycolatopsis saalfeldensis</name>
    <dbReference type="NCBI Taxonomy" id="394193"/>
    <lineage>
        <taxon>Bacteria</taxon>
        <taxon>Bacillati</taxon>
        <taxon>Actinomycetota</taxon>
        <taxon>Actinomycetes</taxon>
        <taxon>Pseudonocardiales</taxon>
        <taxon>Pseudonocardiaceae</taxon>
        <taxon>Amycolatopsis</taxon>
    </lineage>
</organism>
<protein>
    <submittedName>
        <fullName evidence="1">Endoribonuclease L-PSP</fullName>
    </submittedName>
</protein>
<dbReference type="PANTHER" id="PTHR11803:SF39">
    <property type="entry name" value="2-IMINOBUTANOATE_2-IMINOPROPANOATE DEAMINASE"/>
    <property type="match status" value="1"/>
</dbReference>
<sequence>MSADLIRVGNALDYGNLPLSAAARIGGTVHTAGVLPIDPSTGEVAGETIEEQARIALTNLDTVLRSAGSSLDRVGVVRVYLADIVADLEGFNSVYAVFFARHHPARYALGVTLAFPSLKVELQAVASCGPS</sequence>
<gene>
    <name evidence="1" type="ORF">SAMN04489732_10849</name>
</gene>
<dbReference type="EMBL" id="FOEF01000008">
    <property type="protein sequence ID" value="SEP40801.1"/>
    <property type="molecule type" value="Genomic_DNA"/>
</dbReference>
<keyword evidence="2" id="KW-1185">Reference proteome</keyword>
<dbReference type="InterPro" id="IPR035959">
    <property type="entry name" value="RutC-like_sf"/>
</dbReference>
<dbReference type="PANTHER" id="PTHR11803">
    <property type="entry name" value="2-IMINOBUTANOATE/2-IMINOPROPANOATE DEAMINASE RIDA"/>
    <property type="match status" value="1"/>
</dbReference>
<proteinExistence type="predicted"/>
<reference evidence="1 2" key="1">
    <citation type="submission" date="2016-10" db="EMBL/GenBank/DDBJ databases">
        <authorList>
            <person name="de Groot N.N."/>
        </authorList>
    </citation>
    <scope>NUCLEOTIDE SEQUENCE [LARGE SCALE GENOMIC DNA]</scope>
    <source>
        <strain evidence="1 2">DSM 44993</strain>
    </source>
</reference>
<dbReference type="Gene3D" id="3.30.1330.40">
    <property type="entry name" value="RutC-like"/>
    <property type="match status" value="1"/>
</dbReference>
<dbReference type="Pfam" id="PF01042">
    <property type="entry name" value="Ribonuc_L-PSP"/>
    <property type="match status" value="1"/>
</dbReference>
<dbReference type="SUPFAM" id="SSF55298">
    <property type="entry name" value="YjgF-like"/>
    <property type="match status" value="1"/>
</dbReference>
<accession>A0A1H8XLX3</accession>
<dbReference type="STRING" id="394193.SAMN04489732_10849"/>
<dbReference type="AlphaFoldDB" id="A0A1H8XLX3"/>
<dbReference type="Proteomes" id="UP000198582">
    <property type="component" value="Unassembled WGS sequence"/>
</dbReference>
<dbReference type="RefSeq" id="WP_091618273.1">
    <property type="nucleotide sequence ID" value="NZ_FOEF01000008.1"/>
</dbReference>
<dbReference type="OrthoDB" id="3212792at2"/>
<dbReference type="GO" id="GO:0005829">
    <property type="term" value="C:cytosol"/>
    <property type="evidence" value="ECO:0007669"/>
    <property type="project" value="TreeGrafter"/>
</dbReference>
<evidence type="ECO:0000313" key="1">
    <source>
        <dbReference type="EMBL" id="SEP40801.1"/>
    </source>
</evidence>
<evidence type="ECO:0000313" key="2">
    <source>
        <dbReference type="Proteomes" id="UP000198582"/>
    </source>
</evidence>
<dbReference type="GO" id="GO:0019239">
    <property type="term" value="F:deaminase activity"/>
    <property type="evidence" value="ECO:0007669"/>
    <property type="project" value="TreeGrafter"/>
</dbReference>